<dbReference type="GO" id="GO:0032259">
    <property type="term" value="P:methylation"/>
    <property type="evidence" value="ECO:0007669"/>
    <property type="project" value="UniProtKB-KW"/>
</dbReference>
<dbReference type="EMBL" id="JAWDKA010000002">
    <property type="protein sequence ID" value="MDV0441363.1"/>
    <property type="molecule type" value="Genomic_DNA"/>
</dbReference>
<dbReference type="Proteomes" id="UP001273136">
    <property type="component" value="Unassembled WGS sequence"/>
</dbReference>
<accession>A0AAE4SA82</accession>
<dbReference type="NCBIfam" id="TIGR00589">
    <property type="entry name" value="ogt"/>
    <property type="match status" value="1"/>
</dbReference>
<protein>
    <submittedName>
        <fullName evidence="3">Methylated-DNA--protein-cysteine methyltransferase</fullName>
        <ecNumber evidence="3">2.1.1.63</ecNumber>
    </submittedName>
</protein>
<organism evidence="3 4">
    <name type="scientific">Methanorbis furvi</name>
    <dbReference type="NCBI Taxonomy" id="3028299"/>
    <lineage>
        <taxon>Archaea</taxon>
        <taxon>Methanobacteriati</taxon>
        <taxon>Methanobacteriota</taxon>
        <taxon>Stenosarchaea group</taxon>
        <taxon>Methanomicrobia</taxon>
        <taxon>Methanomicrobiales</taxon>
        <taxon>Methanocorpusculaceae</taxon>
        <taxon>Methanorbis</taxon>
    </lineage>
</organism>
<dbReference type="PANTHER" id="PTHR10815:SF13">
    <property type="entry name" value="METHYLATED-DNA--PROTEIN-CYSTEINE METHYLTRANSFERASE"/>
    <property type="match status" value="1"/>
</dbReference>
<proteinExistence type="predicted"/>
<dbReference type="RefSeq" id="WP_338093756.1">
    <property type="nucleotide sequence ID" value="NZ_JAWDKA010000002.1"/>
</dbReference>
<dbReference type="CDD" id="cd06445">
    <property type="entry name" value="ATase"/>
    <property type="match status" value="1"/>
</dbReference>
<dbReference type="AlphaFoldDB" id="A0AAE4SA82"/>
<gene>
    <name evidence="3" type="primary">ogt_2</name>
    <name evidence="3" type="ORF">McpAg1_05490</name>
</gene>
<dbReference type="InterPro" id="IPR036217">
    <property type="entry name" value="MethylDNA_cys_MeTrfase_DNAb"/>
</dbReference>
<dbReference type="Pfam" id="PF01035">
    <property type="entry name" value="DNA_binding_1"/>
    <property type="match status" value="1"/>
</dbReference>
<evidence type="ECO:0000256" key="1">
    <source>
        <dbReference type="ARBA" id="ARBA00022763"/>
    </source>
</evidence>
<keyword evidence="3" id="KW-0808">Transferase</keyword>
<name>A0AAE4SA82_9EURY</name>
<sequence>MMKTGSCSFGMWKVLVSWEGNVVHQVQFVRTAPEGLVPVQFTKFLAGRVDSFAPLVSAAVSGDSVYSRIYAAVSDIPYGETRTYGEVAFAADTHPRVVGNAMARNPTALIVPCHRVTAADGGLGGFTPDLQIKRDLLKMEGKRRRG</sequence>
<dbReference type="PANTHER" id="PTHR10815">
    <property type="entry name" value="METHYLATED-DNA--PROTEIN-CYSTEINE METHYLTRANSFERASE"/>
    <property type="match status" value="1"/>
</dbReference>
<evidence type="ECO:0000313" key="3">
    <source>
        <dbReference type="EMBL" id="MDV0441363.1"/>
    </source>
</evidence>
<evidence type="ECO:0000259" key="2">
    <source>
        <dbReference type="Pfam" id="PF01035"/>
    </source>
</evidence>
<keyword evidence="3" id="KW-0489">Methyltransferase</keyword>
<keyword evidence="4" id="KW-1185">Reference proteome</keyword>
<dbReference type="GO" id="GO:0006281">
    <property type="term" value="P:DNA repair"/>
    <property type="evidence" value="ECO:0007669"/>
    <property type="project" value="InterPro"/>
</dbReference>
<dbReference type="GO" id="GO:0003908">
    <property type="term" value="F:methylated-DNA-[protein]-cysteine S-methyltransferase activity"/>
    <property type="evidence" value="ECO:0007669"/>
    <property type="project" value="UniProtKB-EC"/>
</dbReference>
<keyword evidence="1" id="KW-0227">DNA damage</keyword>
<dbReference type="InterPro" id="IPR014048">
    <property type="entry name" value="MethylDNA_cys_MeTrfase_DNA-bd"/>
</dbReference>
<dbReference type="SUPFAM" id="SSF46767">
    <property type="entry name" value="Methylated DNA-protein cysteine methyltransferase, C-terminal domain"/>
    <property type="match status" value="1"/>
</dbReference>
<reference evidence="3" key="1">
    <citation type="submission" date="2023-06" db="EMBL/GenBank/DDBJ databases">
        <title>Genome sequence of Methancorpusculaceae sp. Ag1.</title>
        <authorList>
            <person name="Protasov E."/>
            <person name="Platt K."/>
            <person name="Poehlein A."/>
            <person name="Daniel R."/>
            <person name="Brune A."/>
        </authorList>
    </citation>
    <scope>NUCLEOTIDE SEQUENCE</scope>
    <source>
        <strain evidence="3">Ag1</strain>
    </source>
</reference>
<dbReference type="InterPro" id="IPR036388">
    <property type="entry name" value="WH-like_DNA-bd_sf"/>
</dbReference>
<comment type="caution">
    <text evidence="3">The sequence shown here is derived from an EMBL/GenBank/DDBJ whole genome shotgun (WGS) entry which is preliminary data.</text>
</comment>
<dbReference type="EC" id="2.1.1.63" evidence="3"/>
<feature type="domain" description="Methylated-DNA-[protein]-cysteine S-methyltransferase DNA binding" evidence="2">
    <location>
        <begin position="66"/>
        <end position="141"/>
    </location>
</feature>
<evidence type="ECO:0000313" key="4">
    <source>
        <dbReference type="Proteomes" id="UP001273136"/>
    </source>
</evidence>
<dbReference type="Gene3D" id="1.10.10.10">
    <property type="entry name" value="Winged helix-like DNA-binding domain superfamily/Winged helix DNA-binding domain"/>
    <property type="match status" value="1"/>
</dbReference>